<dbReference type="AlphaFoldDB" id="A0A1Y5TCY2"/>
<gene>
    <name evidence="3" type="primary">hmuT</name>
    <name evidence="3" type="ORF">PAM7971_02979</name>
</gene>
<dbReference type="PROSITE" id="PS50983">
    <property type="entry name" value="FE_B12_PBP"/>
    <property type="match status" value="1"/>
</dbReference>
<keyword evidence="1" id="KW-0732">Signal</keyword>
<evidence type="ECO:0000313" key="4">
    <source>
        <dbReference type="Proteomes" id="UP000193307"/>
    </source>
</evidence>
<dbReference type="Proteomes" id="UP000193307">
    <property type="component" value="Unassembled WGS sequence"/>
</dbReference>
<proteinExistence type="predicted"/>
<dbReference type="CDD" id="cd01149">
    <property type="entry name" value="HutB"/>
    <property type="match status" value="1"/>
</dbReference>
<reference evidence="3 4" key="1">
    <citation type="submission" date="2017-03" db="EMBL/GenBank/DDBJ databases">
        <authorList>
            <person name="Afonso C.L."/>
            <person name="Miller P.J."/>
            <person name="Scott M.A."/>
            <person name="Spackman E."/>
            <person name="Goraichik I."/>
            <person name="Dimitrov K.M."/>
            <person name="Suarez D.L."/>
            <person name="Swayne D.E."/>
        </authorList>
    </citation>
    <scope>NUCLEOTIDE SEQUENCE [LARGE SCALE GENOMIC DNA]</scope>
    <source>
        <strain evidence="3 4">CECT 7971</strain>
    </source>
</reference>
<accession>A0A1Y5TCY2</accession>
<protein>
    <submittedName>
        <fullName evidence="3">Hemin-binding periplasmic protein HmuT</fullName>
    </submittedName>
</protein>
<dbReference type="SUPFAM" id="SSF53807">
    <property type="entry name" value="Helical backbone' metal receptor"/>
    <property type="match status" value="1"/>
</dbReference>
<evidence type="ECO:0000256" key="1">
    <source>
        <dbReference type="SAM" id="SignalP"/>
    </source>
</evidence>
<dbReference type="Pfam" id="PF01497">
    <property type="entry name" value="Peripla_BP_2"/>
    <property type="match status" value="1"/>
</dbReference>
<dbReference type="STRING" id="658057.SAMN04488032_11124"/>
<feature type="chain" id="PRO_5011005748" evidence="1">
    <location>
        <begin position="19"/>
        <end position="282"/>
    </location>
</feature>
<dbReference type="RefSeq" id="WP_085850086.1">
    <property type="nucleotide sequence ID" value="NZ_FNZV01000011.1"/>
</dbReference>
<sequence>MKSVLFAVMLALPTWASADSYPNAQSIVSIGGPVTEIIFALGQGDRVVARDTTSVFPPEVNELPDVGYMRQLSSEGVLSVGPDLIVTRDTAGPPETLEQLRAASIPVVEVHDAYSKTAVLDAVDVIGTALGVQEAAQALHAQISAEFETLEQSVSQQKRAPRVLFVLSNQDGRLNVAGRGTGADGIITLAGAENVMGAAFEGYKIINNEALITAAPDVVLMMEGRADHAGKKDDILGLPALAFSPAAVNDSFVLIDSAALGFGPRTAQFANDLNRALNAATD</sequence>
<dbReference type="InterPro" id="IPR050902">
    <property type="entry name" value="ABC_Transporter_SBP"/>
</dbReference>
<dbReference type="PANTHER" id="PTHR30535:SF4">
    <property type="entry name" value="HEMIN-BINDING PERIPLASMIC PROTEIN HMUT"/>
    <property type="match status" value="1"/>
</dbReference>
<dbReference type="PANTHER" id="PTHR30535">
    <property type="entry name" value="VITAMIN B12-BINDING PROTEIN"/>
    <property type="match status" value="1"/>
</dbReference>
<evidence type="ECO:0000313" key="3">
    <source>
        <dbReference type="EMBL" id="SLN57562.1"/>
    </source>
</evidence>
<dbReference type="InterPro" id="IPR002491">
    <property type="entry name" value="ABC_transptr_periplasmic_BD"/>
</dbReference>
<organism evidence="3 4">
    <name type="scientific">Pacificibacter marinus</name>
    <dbReference type="NCBI Taxonomy" id="658057"/>
    <lineage>
        <taxon>Bacteria</taxon>
        <taxon>Pseudomonadati</taxon>
        <taxon>Pseudomonadota</taxon>
        <taxon>Alphaproteobacteria</taxon>
        <taxon>Rhodobacterales</taxon>
        <taxon>Roseobacteraceae</taxon>
        <taxon>Pacificibacter</taxon>
    </lineage>
</organism>
<dbReference type="Gene3D" id="3.40.50.1980">
    <property type="entry name" value="Nitrogenase molybdenum iron protein domain"/>
    <property type="match status" value="2"/>
</dbReference>
<dbReference type="EMBL" id="FWFW01000011">
    <property type="protein sequence ID" value="SLN57562.1"/>
    <property type="molecule type" value="Genomic_DNA"/>
</dbReference>
<keyword evidence="4" id="KW-1185">Reference proteome</keyword>
<feature type="domain" description="Fe/B12 periplasmic-binding" evidence="2">
    <location>
        <begin position="26"/>
        <end position="281"/>
    </location>
</feature>
<name>A0A1Y5TCY2_9RHOB</name>
<feature type="signal peptide" evidence="1">
    <location>
        <begin position="1"/>
        <end position="18"/>
    </location>
</feature>
<evidence type="ECO:0000259" key="2">
    <source>
        <dbReference type="PROSITE" id="PS50983"/>
    </source>
</evidence>